<proteinExistence type="predicted"/>
<protein>
    <submittedName>
        <fullName evidence="2">Uncharacterized protein</fullName>
    </submittedName>
</protein>
<feature type="signal peptide" evidence="1">
    <location>
        <begin position="1"/>
        <end position="29"/>
    </location>
</feature>
<dbReference type="InterPro" id="IPR040271">
    <property type="entry name" value="T19C3.2-like"/>
</dbReference>
<gene>
    <name evidence="2" type="ORF">PMAYCL1PPCAC_13612</name>
</gene>
<dbReference type="AlphaFoldDB" id="A0AAN4ZLE0"/>
<feature type="non-terminal residue" evidence="2">
    <location>
        <position position="1"/>
    </location>
</feature>
<evidence type="ECO:0000313" key="2">
    <source>
        <dbReference type="EMBL" id="GMR43417.1"/>
    </source>
</evidence>
<evidence type="ECO:0000313" key="3">
    <source>
        <dbReference type="Proteomes" id="UP001328107"/>
    </source>
</evidence>
<comment type="caution">
    <text evidence="2">The sequence shown here is derived from an EMBL/GenBank/DDBJ whole genome shotgun (WGS) entry which is preliminary data.</text>
</comment>
<dbReference type="PANTHER" id="PTHR37443">
    <property type="entry name" value="PROTEIN CBG09852-RELATED"/>
    <property type="match status" value="1"/>
</dbReference>
<evidence type="ECO:0000256" key="1">
    <source>
        <dbReference type="SAM" id="SignalP"/>
    </source>
</evidence>
<name>A0AAN4ZLE0_9BILA</name>
<keyword evidence="1" id="KW-0732">Signal</keyword>
<organism evidence="2 3">
    <name type="scientific">Pristionchus mayeri</name>
    <dbReference type="NCBI Taxonomy" id="1317129"/>
    <lineage>
        <taxon>Eukaryota</taxon>
        <taxon>Metazoa</taxon>
        <taxon>Ecdysozoa</taxon>
        <taxon>Nematoda</taxon>
        <taxon>Chromadorea</taxon>
        <taxon>Rhabditida</taxon>
        <taxon>Rhabditina</taxon>
        <taxon>Diplogasteromorpha</taxon>
        <taxon>Diplogasteroidea</taxon>
        <taxon>Neodiplogasteridae</taxon>
        <taxon>Pristionchus</taxon>
    </lineage>
</organism>
<feature type="chain" id="PRO_5043015642" evidence="1">
    <location>
        <begin position="30"/>
        <end position="226"/>
    </location>
</feature>
<dbReference type="PANTHER" id="PTHR37443:SF2">
    <property type="entry name" value="PROTEIN CBG15264"/>
    <property type="match status" value="1"/>
</dbReference>
<sequence length="226" mass="25162">AAAMPKLLLPVTAAAVLAALATLPSVTDGQISAMFGNPIQADNCASWSEWGPCVWLKGKNKRWQRDYFEQLLPGRKGCRNHVFFRLLKDRWGVAFTNFYNYLRDVTISEEQCGQCSYQQSCGRQCHRRGEVSVINPLFVAERKCQGVEQSSACVSKFTPGCKLWPNPAVALPNVTESMQQIIDGLDYLTCAPENRANGPVCRCCCHPYTPNPETFECELKPHLAGK</sequence>
<dbReference type="EMBL" id="BTRK01000003">
    <property type="protein sequence ID" value="GMR43417.1"/>
    <property type="molecule type" value="Genomic_DNA"/>
</dbReference>
<keyword evidence="3" id="KW-1185">Reference proteome</keyword>
<reference evidence="3" key="1">
    <citation type="submission" date="2022-10" db="EMBL/GenBank/DDBJ databases">
        <title>Genome assembly of Pristionchus species.</title>
        <authorList>
            <person name="Yoshida K."/>
            <person name="Sommer R.J."/>
        </authorList>
    </citation>
    <scope>NUCLEOTIDE SEQUENCE [LARGE SCALE GENOMIC DNA]</scope>
    <source>
        <strain evidence="3">RS5460</strain>
    </source>
</reference>
<dbReference type="Proteomes" id="UP001328107">
    <property type="component" value="Unassembled WGS sequence"/>
</dbReference>
<accession>A0AAN4ZLE0</accession>